<keyword evidence="1" id="KW-1133">Transmembrane helix</keyword>
<sequence length="329" mass="33778">MNELDRDTELVRARLQRAVADVEPAPDALPKLLSAARRRRAPYRRPTFLIVAAAVVVAVFAGVAVGFQTPTPQPVSVRPGDYLAAVGAGVIASFDVASGREQAELARIDGGEVTELAGDRGRVYAAVSTGDGGRVVEVAAGGQRPLAEVRDGRALTANGGRVAYADGDRVVVWAGGARRDLPTPGLRVLDLALSGDGRLALLAERGGPAELLLTGPEPTTVDGAEELPTGPCAPLAITGAGQDIAALEPADCTALDRARVATYAADSGRKIAAGTPFATPPLTEGPVGLSTDVQGRALVALPGRGQWLVDGSQILPLPLPCECRVPATF</sequence>
<dbReference type="InterPro" id="IPR015943">
    <property type="entry name" value="WD40/YVTN_repeat-like_dom_sf"/>
</dbReference>
<evidence type="ECO:0000313" key="3">
    <source>
        <dbReference type="Proteomes" id="UP001237595"/>
    </source>
</evidence>
<proteinExistence type="predicted"/>
<keyword evidence="3" id="KW-1185">Reference proteome</keyword>
<name>A0ABT6PUN1_9PSEU</name>
<keyword evidence="1" id="KW-0812">Transmembrane</keyword>
<feature type="transmembrane region" description="Helical" evidence="1">
    <location>
        <begin position="47"/>
        <end position="67"/>
    </location>
</feature>
<organism evidence="2 3">
    <name type="scientific">Saccharopolyspora ipomoeae</name>
    <dbReference type="NCBI Taxonomy" id="3042027"/>
    <lineage>
        <taxon>Bacteria</taxon>
        <taxon>Bacillati</taxon>
        <taxon>Actinomycetota</taxon>
        <taxon>Actinomycetes</taxon>
        <taxon>Pseudonocardiales</taxon>
        <taxon>Pseudonocardiaceae</taxon>
        <taxon>Saccharopolyspora</taxon>
    </lineage>
</organism>
<evidence type="ECO:0000313" key="2">
    <source>
        <dbReference type="EMBL" id="MDI2031671.1"/>
    </source>
</evidence>
<evidence type="ECO:0000256" key="1">
    <source>
        <dbReference type="SAM" id="Phobius"/>
    </source>
</evidence>
<evidence type="ECO:0008006" key="4">
    <source>
        <dbReference type="Google" id="ProtNLM"/>
    </source>
</evidence>
<dbReference type="SUPFAM" id="SSF63829">
    <property type="entry name" value="Calcium-dependent phosphotriesterase"/>
    <property type="match status" value="1"/>
</dbReference>
<dbReference type="Proteomes" id="UP001237595">
    <property type="component" value="Unassembled WGS sequence"/>
</dbReference>
<keyword evidence="1" id="KW-0472">Membrane</keyword>
<comment type="caution">
    <text evidence="2">The sequence shown here is derived from an EMBL/GenBank/DDBJ whole genome shotgun (WGS) entry which is preliminary data.</text>
</comment>
<dbReference type="Gene3D" id="2.130.10.10">
    <property type="entry name" value="YVTN repeat-like/Quinoprotein amine dehydrogenase"/>
    <property type="match status" value="1"/>
</dbReference>
<accession>A0ABT6PUN1</accession>
<dbReference type="EMBL" id="JASAOF010000020">
    <property type="protein sequence ID" value="MDI2031671.1"/>
    <property type="molecule type" value="Genomic_DNA"/>
</dbReference>
<dbReference type="RefSeq" id="WP_281457942.1">
    <property type="nucleotide sequence ID" value="NZ_JASAOF010000020.1"/>
</dbReference>
<protein>
    <recommendedName>
        <fullName evidence="4">FbpC C-terminal regulatory nucleotide binding domain-containing protein</fullName>
    </recommendedName>
</protein>
<gene>
    <name evidence="2" type="ORF">QFW96_23790</name>
</gene>
<reference evidence="2 3" key="1">
    <citation type="submission" date="2023-04" db="EMBL/GenBank/DDBJ databases">
        <title>Draft genome sequence of Saccharopolyspora sp. TS4A08 isolated from sweet potato rhizospheric soil.</title>
        <authorList>
            <person name="Suksaard P."/>
            <person name="Duangmal K."/>
        </authorList>
    </citation>
    <scope>NUCLEOTIDE SEQUENCE [LARGE SCALE GENOMIC DNA]</scope>
    <source>
        <strain evidence="2 3">TS4A08</strain>
    </source>
</reference>